<dbReference type="PROSITE" id="PS01360">
    <property type="entry name" value="ZF_MYND_1"/>
    <property type="match status" value="1"/>
</dbReference>
<keyword evidence="1" id="KW-0479">Metal-binding</keyword>
<evidence type="ECO:0000313" key="6">
    <source>
        <dbReference type="EMBL" id="KAF2790573.1"/>
    </source>
</evidence>
<dbReference type="SUPFAM" id="SSF144232">
    <property type="entry name" value="HIT/MYND zinc finger-like"/>
    <property type="match status" value="1"/>
</dbReference>
<dbReference type="GO" id="GO:0008270">
    <property type="term" value="F:zinc ion binding"/>
    <property type="evidence" value="ECO:0007669"/>
    <property type="project" value="UniProtKB-KW"/>
</dbReference>
<keyword evidence="7" id="KW-1185">Reference proteome</keyword>
<keyword evidence="3" id="KW-0862">Zinc</keyword>
<dbReference type="OrthoDB" id="437457at2759"/>
<organism evidence="6 7">
    <name type="scientific">Melanomma pulvis-pyrius CBS 109.77</name>
    <dbReference type="NCBI Taxonomy" id="1314802"/>
    <lineage>
        <taxon>Eukaryota</taxon>
        <taxon>Fungi</taxon>
        <taxon>Dikarya</taxon>
        <taxon>Ascomycota</taxon>
        <taxon>Pezizomycotina</taxon>
        <taxon>Dothideomycetes</taxon>
        <taxon>Pleosporomycetidae</taxon>
        <taxon>Pleosporales</taxon>
        <taxon>Melanommataceae</taxon>
        <taxon>Melanomma</taxon>
    </lineage>
</organism>
<reference evidence="6" key="1">
    <citation type="journal article" date="2020" name="Stud. Mycol.">
        <title>101 Dothideomycetes genomes: a test case for predicting lifestyles and emergence of pathogens.</title>
        <authorList>
            <person name="Haridas S."/>
            <person name="Albert R."/>
            <person name="Binder M."/>
            <person name="Bloem J."/>
            <person name="Labutti K."/>
            <person name="Salamov A."/>
            <person name="Andreopoulos B."/>
            <person name="Baker S."/>
            <person name="Barry K."/>
            <person name="Bills G."/>
            <person name="Bluhm B."/>
            <person name="Cannon C."/>
            <person name="Castanera R."/>
            <person name="Culley D."/>
            <person name="Daum C."/>
            <person name="Ezra D."/>
            <person name="Gonzalez J."/>
            <person name="Henrissat B."/>
            <person name="Kuo A."/>
            <person name="Liang C."/>
            <person name="Lipzen A."/>
            <person name="Lutzoni F."/>
            <person name="Magnuson J."/>
            <person name="Mondo S."/>
            <person name="Nolan M."/>
            <person name="Ohm R."/>
            <person name="Pangilinan J."/>
            <person name="Park H.-J."/>
            <person name="Ramirez L."/>
            <person name="Alfaro M."/>
            <person name="Sun H."/>
            <person name="Tritt A."/>
            <person name="Yoshinaga Y."/>
            <person name="Zwiers L.-H."/>
            <person name="Turgeon B."/>
            <person name="Goodwin S."/>
            <person name="Spatafora J."/>
            <person name="Crous P."/>
            <person name="Grigoriev I."/>
        </authorList>
    </citation>
    <scope>NUCLEOTIDE SEQUENCE</scope>
    <source>
        <strain evidence="6">CBS 109.77</strain>
    </source>
</reference>
<evidence type="ECO:0000259" key="5">
    <source>
        <dbReference type="PROSITE" id="PS50865"/>
    </source>
</evidence>
<keyword evidence="2 4" id="KW-0863">Zinc-finger</keyword>
<evidence type="ECO:0000256" key="4">
    <source>
        <dbReference type="PROSITE-ProRule" id="PRU00134"/>
    </source>
</evidence>
<dbReference type="AlphaFoldDB" id="A0A6A6X372"/>
<protein>
    <recommendedName>
        <fullName evidence="5">MYND-type domain-containing protein</fullName>
    </recommendedName>
</protein>
<dbReference type="InterPro" id="IPR002893">
    <property type="entry name" value="Znf_MYND"/>
</dbReference>
<sequence>MASPAGLCEMCPKLASKTCTKCRSSTYCSHACRKRGWKEHKILCPSFSSFGNAARPSPMHRRAIYFPVDEANPRFIWLPFDRRYKKEIDDTYDSPVRGDLLGSNTGIQLIPIKNNIVLYRGLDHTITLMIREAGLCDGSAMNESVKNILGGSPCTWAGPIIAYGEKGLAMDPNESDDLDMADFRHVID</sequence>
<evidence type="ECO:0000256" key="2">
    <source>
        <dbReference type="ARBA" id="ARBA00022771"/>
    </source>
</evidence>
<evidence type="ECO:0000256" key="1">
    <source>
        <dbReference type="ARBA" id="ARBA00022723"/>
    </source>
</evidence>
<proteinExistence type="predicted"/>
<dbReference type="Pfam" id="PF01753">
    <property type="entry name" value="zf-MYND"/>
    <property type="match status" value="1"/>
</dbReference>
<dbReference type="Gene3D" id="6.10.140.2220">
    <property type="match status" value="1"/>
</dbReference>
<evidence type="ECO:0000313" key="7">
    <source>
        <dbReference type="Proteomes" id="UP000799757"/>
    </source>
</evidence>
<feature type="non-terminal residue" evidence="6">
    <location>
        <position position="188"/>
    </location>
</feature>
<feature type="domain" description="MYND-type" evidence="5">
    <location>
        <begin position="8"/>
        <end position="44"/>
    </location>
</feature>
<dbReference type="PROSITE" id="PS50865">
    <property type="entry name" value="ZF_MYND_2"/>
    <property type="match status" value="1"/>
</dbReference>
<evidence type="ECO:0000256" key="3">
    <source>
        <dbReference type="ARBA" id="ARBA00022833"/>
    </source>
</evidence>
<accession>A0A6A6X372</accession>
<dbReference type="EMBL" id="MU002066">
    <property type="protein sequence ID" value="KAF2790573.1"/>
    <property type="molecule type" value="Genomic_DNA"/>
</dbReference>
<gene>
    <name evidence="6" type="ORF">K505DRAFT_250916</name>
</gene>
<dbReference type="Proteomes" id="UP000799757">
    <property type="component" value="Unassembled WGS sequence"/>
</dbReference>
<name>A0A6A6X372_9PLEO</name>